<evidence type="ECO:0000259" key="1">
    <source>
        <dbReference type="PROSITE" id="PS50011"/>
    </source>
</evidence>
<dbReference type="Proteomes" id="UP000054166">
    <property type="component" value="Unassembled WGS sequence"/>
</dbReference>
<accession>A0A0C3F8X8</accession>
<dbReference type="PANTHER" id="PTHR44329:SF261">
    <property type="entry name" value="ZINC FINGER CONTAINING PROTEIN KINASE-RELATED"/>
    <property type="match status" value="1"/>
</dbReference>
<dbReference type="Pfam" id="PF07714">
    <property type="entry name" value="PK_Tyr_Ser-Thr"/>
    <property type="match status" value="1"/>
</dbReference>
<dbReference type="InterPro" id="IPR001245">
    <property type="entry name" value="Ser-Thr/Tyr_kinase_cat_dom"/>
</dbReference>
<dbReference type="SUPFAM" id="SSF56112">
    <property type="entry name" value="Protein kinase-like (PK-like)"/>
    <property type="match status" value="1"/>
</dbReference>
<dbReference type="GO" id="GO:0005524">
    <property type="term" value="F:ATP binding"/>
    <property type="evidence" value="ECO:0007669"/>
    <property type="project" value="InterPro"/>
</dbReference>
<protein>
    <recommendedName>
        <fullName evidence="1">Protein kinase domain-containing protein</fullName>
    </recommendedName>
</protein>
<sequence length="341" mass="39937">MLHPEGSDGTRFFRRIHIICTKDPTVKQLAGDLSYLDLSGYVRRDPQFPHPIGYGMESSVYRALYEWPDQRTSGINSMKVVVKVISGTSMKEVEQAGHLHLHRNRQDIDSWRTQRLNHEIAVWRYLKHPNITEFIGIAYLQPGKPPGLVSRFVLRNDFLTYIGRHPNLKREKALDVARGLQYLHRNRVVHDDVRMDNVLVTDNGVAQLKGFGRSRIQDVRGFDRKIQRNVRFTAPELFPITQPSSDIYPTFQSDIFSLAMLLLQLFHAPDRDLQSRLPYNHIRHRNGNGYDFRLVRRIHEGERPIRNRYHTMYDHHWALLCHCWNGDPSARPDITYVVKML</sequence>
<name>A0A0C3F8X8_PILCF</name>
<dbReference type="AlphaFoldDB" id="A0A0C3F8X8"/>
<organism evidence="2 3">
    <name type="scientific">Piloderma croceum (strain F 1598)</name>
    <dbReference type="NCBI Taxonomy" id="765440"/>
    <lineage>
        <taxon>Eukaryota</taxon>
        <taxon>Fungi</taxon>
        <taxon>Dikarya</taxon>
        <taxon>Basidiomycota</taxon>
        <taxon>Agaricomycotina</taxon>
        <taxon>Agaricomycetes</taxon>
        <taxon>Agaricomycetidae</taxon>
        <taxon>Atheliales</taxon>
        <taxon>Atheliaceae</taxon>
        <taxon>Piloderma</taxon>
    </lineage>
</organism>
<dbReference type="STRING" id="765440.A0A0C3F8X8"/>
<dbReference type="PANTHER" id="PTHR44329">
    <property type="entry name" value="SERINE/THREONINE-PROTEIN KINASE TNNI3K-RELATED"/>
    <property type="match status" value="1"/>
</dbReference>
<dbReference type="EMBL" id="KN833035">
    <property type="protein sequence ID" value="KIM76409.1"/>
    <property type="molecule type" value="Genomic_DNA"/>
</dbReference>
<dbReference type="OrthoDB" id="5966500at2759"/>
<keyword evidence="3" id="KW-1185">Reference proteome</keyword>
<dbReference type="InterPro" id="IPR008266">
    <property type="entry name" value="Tyr_kinase_AS"/>
</dbReference>
<dbReference type="HOGENOM" id="CLU_000288_7_18_1"/>
<reference evidence="3" key="2">
    <citation type="submission" date="2015-01" db="EMBL/GenBank/DDBJ databases">
        <title>Evolutionary Origins and Diversification of the Mycorrhizal Mutualists.</title>
        <authorList>
            <consortium name="DOE Joint Genome Institute"/>
            <consortium name="Mycorrhizal Genomics Consortium"/>
            <person name="Kohler A."/>
            <person name="Kuo A."/>
            <person name="Nagy L.G."/>
            <person name="Floudas D."/>
            <person name="Copeland A."/>
            <person name="Barry K.W."/>
            <person name="Cichocki N."/>
            <person name="Veneault-Fourrey C."/>
            <person name="LaButti K."/>
            <person name="Lindquist E.A."/>
            <person name="Lipzen A."/>
            <person name="Lundell T."/>
            <person name="Morin E."/>
            <person name="Murat C."/>
            <person name="Riley R."/>
            <person name="Ohm R."/>
            <person name="Sun H."/>
            <person name="Tunlid A."/>
            <person name="Henrissat B."/>
            <person name="Grigoriev I.V."/>
            <person name="Hibbett D.S."/>
            <person name="Martin F."/>
        </authorList>
    </citation>
    <scope>NUCLEOTIDE SEQUENCE [LARGE SCALE GENOMIC DNA]</scope>
    <source>
        <strain evidence="3">F 1598</strain>
    </source>
</reference>
<evidence type="ECO:0000313" key="2">
    <source>
        <dbReference type="EMBL" id="KIM76409.1"/>
    </source>
</evidence>
<dbReference type="InterPro" id="IPR051681">
    <property type="entry name" value="Ser/Thr_Kinases-Pseudokinases"/>
</dbReference>
<dbReference type="Gene3D" id="1.10.510.10">
    <property type="entry name" value="Transferase(Phosphotransferase) domain 1"/>
    <property type="match status" value="1"/>
</dbReference>
<evidence type="ECO:0000313" key="3">
    <source>
        <dbReference type="Proteomes" id="UP000054166"/>
    </source>
</evidence>
<dbReference type="InterPro" id="IPR011009">
    <property type="entry name" value="Kinase-like_dom_sf"/>
</dbReference>
<reference evidence="2 3" key="1">
    <citation type="submission" date="2014-04" db="EMBL/GenBank/DDBJ databases">
        <authorList>
            <consortium name="DOE Joint Genome Institute"/>
            <person name="Kuo A."/>
            <person name="Tarkka M."/>
            <person name="Buscot F."/>
            <person name="Kohler A."/>
            <person name="Nagy L.G."/>
            <person name="Floudas D."/>
            <person name="Copeland A."/>
            <person name="Barry K.W."/>
            <person name="Cichocki N."/>
            <person name="Veneault-Fourrey C."/>
            <person name="LaButti K."/>
            <person name="Lindquist E.A."/>
            <person name="Lipzen A."/>
            <person name="Lundell T."/>
            <person name="Morin E."/>
            <person name="Murat C."/>
            <person name="Sun H."/>
            <person name="Tunlid A."/>
            <person name="Henrissat B."/>
            <person name="Grigoriev I.V."/>
            <person name="Hibbett D.S."/>
            <person name="Martin F."/>
            <person name="Nordberg H.P."/>
            <person name="Cantor M.N."/>
            <person name="Hua S.X."/>
        </authorList>
    </citation>
    <scope>NUCLEOTIDE SEQUENCE [LARGE SCALE GENOMIC DNA]</scope>
    <source>
        <strain evidence="2 3">F 1598</strain>
    </source>
</reference>
<dbReference type="PROSITE" id="PS00109">
    <property type="entry name" value="PROTEIN_KINASE_TYR"/>
    <property type="match status" value="1"/>
</dbReference>
<dbReference type="PROSITE" id="PS50011">
    <property type="entry name" value="PROTEIN_KINASE_DOM"/>
    <property type="match status" value="1"/>
</dbReference>
<proteinExistence type="predicted"/>
<dbReference type="GO" id="GO:0004674">
    <property type="term" value="F:protein serine/threonine kinase activity"/>
    <property type="evidence" value="ECO:0007669"/>
    <property type="project" value="TreeGrafter"/>
</dbReference>
<gene>
    <name evidence="2" type="ORF">PILCRDRAFT_649099</name>
</gene>
<dbReference type="InterPro" id="IPR000719">
    <property type="entry name" value="Prot_kinase_dom"/>
</dbReference>
<feature type="domain" description="Protein kinase" evidence="1">
    <location>
        <begin position="46"/>
        <end position="341"/>
    </location>
</feature>
<dbReference type="InParanoid" id="A0A0C3F8X8"/>